<reference evidence="10" key="1">
    <citation type="journal article" date="2012" name="Science">
        <title>Fermentation, hydrogen, and sulfur metabolism in multiple uncultivated bacterial phyla.</title>
        <authorList>
            <person name="Wrighton K.C."/>
            <person name="Thomas B.C."/>
            <person name="Sharon I."/>
            <person name="Miller C.S."/>
            <person name="Castelle C.J."/>
            <person name="VerBerkmoes N.C."/>
            <person name="Wilkins M.J."/>
            <person name="Hettich R.L."/>
            <person name="Lipton M.S."/>
            <person name="Williams K.H."/>
            <person name="Long P.E."/>
            <person name="Banfield J.F."/>
        </authorList>
    </citation>
    <scope>NUCLEOTIDE SEQUENCE [LARGE SCALE GENOMIC DNA]</scope>
</reference>
<dbReference type="InterPro" id="IPR013810">
    <property type="entry name" value="Ribosomal_uS5_N"/>
</dbReference>
<dbReference type="FunFam" id="3.30.230.10:FF:000002">
    <property type="entry name" value="30S ribosomal protein S5"/>
    <property type="match status" value="1"/>
</dbReference>
<dbReference type="InterPro" id="IPR000851">
    <property type="entry name" value="Ribosomal_uS5"/>
</dbReference>
<dbReference type="AlphaFoldDB" id="K2FZ49"/>
<evidence type="ECO:0000313" key="10">
    <source>
        <dbReference type="EMBL" id="EKE28228.1"/>
    </source>
</evidence>
<dbReference type="Pfam" id="PF03719">
    <property type="entry name" value="Ribosomal_S5_C"/>
    <property type="match status" value="1"/>
</dbReference>
<evidence type="ECO:0000256" key="7">
    <source>
        <dbReference type="RuleBase" id="RU003823"/>
    </source>
</evidence>
<dbReference type="PROSITE" id="PS50881">
    <property type="entry name" value="S5_DSRBD"/>
    <property type="match status" value="1"/>
</dbReference>
<dbReference type="Pfam" id="PF00333">
    <property type="entry name" value="Ribosomal_S5"/>
    <property type="match status" value="1"/>
</dbReference>
<feature type="domain" description="S5 DRBM" evidence="9">
    <location>
        <begin position="18"/>
        <end position="81"/>
    </location>
</feature>
<feature type="region of interest" description="Disordered" evidence="8">
    <location>
        <begin position="184"/>
        <end position="219"/>
    </location>
</feature>
<dbReference type="GO" id="GO:0005840">
    <property type="term" value="C:ribosome"/>
    <property type="evidence" value="ECO:0007669"/>
    <property type="project" value="UniProtKB-KW"/>
</dbReference>
<gene>
    <name evidence="10" type="ORF">ACD_3C00085G0002</name>
</gene>
<dbReference type="PANTHER" id="PTHR48277:SF1">
    <property type="entry name" value="MITOCHONDRIAL RIBOSOMAL PROTEIN S5"/>
    <property type="match status" value="1"/>
</dbReference>
<evidence type="ECO:0000256" key="4">
    <source>
        <dbReference type="ARBA" id="ARBA00035255"/>
    </source>
</evidence>
<dbReference type="GO" id="GO:0006412">
    <property type="term" value="P:translation"/>
    <property type="evidence" value="ECO:0007669"/>
    <property type="project" value="InterPro"/>
</dbReference>
<dbReference type="PANTHER" id="PTHR48277">
    <property type="entry name" value="MITOCHONDRIAL RIBOSOMAL PROTEIN S5"/>
    <property type="match status" value="1"/>
</dbReference>
<evidence type="ECO:0000256" key="1">
    <source>
        <dbReference type="ARBA" id="ARBA00008945"/>
    </source>
</evidence>
<dbReference type="InterPro" id="IPR014721">
    <property type="entry name" value="Ribsml_uS5_D2-typ_fold_subgr"/>
</dbReference>
<dbReference type="InterPro" id="IPR005324">
    <property type="entry name" value="Ribosomal_uS5_C"/>
</dbReference>
<dbReference type="SUPFAM" id="SSF54768">
    <property type="entry name" value="dsRNA-binding domain-like"/>
    <property type="match status" value="1"/>
</dbReference>
<dbReference type="SUPFAM" id="SSF54211">
    <property type="entry name" value="Ribosomal protein S5 domain 2-like"/>
    <property type="match status" value="1"/>
</dbReference>
<evidence type="ECO:0000256" key="8">
    <source>
        <dbReference type="SAM" id="MobiDB-lite"/>
    </source>
</evidence>
<name>K2FZ49_9BACT</name>
<evidence type="ECO:0000256" key="6">
    <source>
        <dbReference type="PROSITE-ProRule" id="PRU00268"/>
    </source>
</evidence>
<dbReference type="InterPro" id="IPR020568">
    <property type="entry name" value="Ribosomal_Su5_D2-typ_SF"/>
</dbReference>
<accession>K2FZ49</accession>
<dbReference type="GO" id="GO:0005737">
    <property type="term" value="C:cytoplasm"/>
    <property type="evidence" value="ECO:0007669"/>
    <property type="project" value="UniProtKB-ARBA"/>
</dbReference>
<evidence type="ECO:0000256" key="5">
    <source>
        <dbReference type="ARBA" id="ARBA00035519"/>
    </source>
</evidence>
<dbReference type="EMBL" id="AMFJ01000359">
    <property type="protein sequence ID" value="EKE28228.1"/>
    <property type="molecule type" value="Genomic_DNA"/>
</dbReference>
<dbReference type="Gene3D" id="3.30.160.20">
    <property type="match status" value="1"/>
</dbReference>
<evidence type="ECO:0000259" key="9">
    <source>
        <dbReference type="PROSITE" id="PS50881"/>
    </source>
</evidence>
<keyword evidence="2 6" id="KW-0689">Ribosomal protein</keyword>
<evidence type="ECO:0000256" key="3">
    <source>
        <dbReference type="ARBA" id="ARBA00023274"/>
    </source>
</evidence>
<comment type="similarity">
    <text evidence="1 7">Belongs to the universal ribosomal protein uS5 family.</text>
</comment>
<dbReference type="Gene3D" id="3.30.230.10">
    <property type="match status" value="1"/>
</dbReference>
<dbReference type="GO" id="GO:1990904">
    <property type="term" value="C:ribonucleoprotein complex"/>
    <property type="evidence" value="ECO:0007669"/>
    <property type="project" value="UniProtKB-UniRule"/>
</dbReference>
<comment type="caution">
    <text evidence="10">The sequence shown here is derived from an EMBL/GenBank/DDBJ whole genome shotgun (WGS) entry which is preliminary data.</text>
</comment>
<dbReference type="GO" id="GO:0003735">
    <property type="term" value="F:structural constituent of ribosome"/>
    <property type="evidence" value="ECO:0007669"/>
    <property type="project" value="UniProtKB-UniRule"/>
</dbReference>
<sequence>MKRDDSKKWGFKEANKEFKEELLRIDRVTRVTAWGRQLRFRASVIIWDNNWTVGLGIGKAWEVVVAIEKAVRDAKKNLVKFKIVEGTIAHNVTGDFKSASVMIHPASAGTGIIAWGAVRKIISVSWIKDILAKRYGCTNPITNARATLKALQMLKAVEPKFIKATTVAAESAVEEVIAPTPAAPVQEEVSVEAPKEEVTQIAEKAPAKRATAAKPKKAK</sequence>
<keyword evidence="3 6" id="KW-0687">Ribonucleoprotein</keyword>
<organism evidence="10">
    <name type="scientific">uncultured bacterium</name>
    <name type="common">gcode 4</name>
    <dbReference type="NCBI Taxonomy" id="1234023"/>
    <lineage>
        <taxon>Bacteria</taxon>
        <taxon>environmental samples</taxon>
    </lineage>
</organism>
<evidence type="ECO:0000256" key="2">
    <source>
        <dbReference type="ARBA" id="ARBA00022980"/>
    </source>
</evidence>
<proteinExistence type="inferred from homology"/>
<dbReference type="GO" id="GO:0003723">
    <property type="term" value="F:RNA binding"/>
    <property type="evidence" value="ECO:0007669"/>
    <property type="project" value="InterPro"/>
</dbReference>
<protein>
    <recommendedName>
        <fullName evidence="4">Small ribosomal subunit protein uS5</fullName>
    </recommendedName>
    <alternativeName>
        <fullName evidence="5">30S ribosomal protein S5</fullName>
    </alternativeName>
</protein>